<dbReference type="SUPFAM" id="SSF52540">
    <property type="entry name" value="P-loop containing nucleoside triphosphate hydrolases"/>
    <property type="match status" value="1"/>
</dbReference>
<dbReference type="InterPro" id="IPR017871">
    <property type="entry name" value="ABC_transporter-like_CS"/>
</dbReference>
<dbReference type="SMART" id="SM00382">
    <property type="entry name" value="AAA"/>
    <property type="match status" value="1"/>
</dbReference>
<reference evidence="6" key="1">
    <citation type="submission" date="2018-05" db="EMBL/GenBank/DDBJ databases">
        <authorList>
            <person name="Lanie J.A."/>
            <person name="Ng W.-L."/>
            <person name="Kazmierczak K.M."/>
            <person name="Andrzejewski T.M."/>
            <person name="Davidsen T.M."/>
            <person name="Wayne K.J."/>
            <person name="Tettelin H."/>
            <person name="Glass J.I."/>
            <person name="Rusch D."/>
            <person name="Podicherti R."/>
            <person name="Tsui H.-C.T."/>
            <person name="Winkler M.E."/>
        </authorList>
    </citation>
    <scope>NUCLEOTIDE SEQUENCE</scope>
</reference>
<feature type="domain" description="ABC transporter" evidence="5">
    <location>
        <begin position="22"/>
        <end position="257"/>
    </location>
</feature>
<proteinExistence type="predicted"/>
<keyword evidence="2" id="KW-0547">Nucleotide-binding</keyword>
<name>A0A381U5T1_9ZZZZ</name>
<sequence>MKSISFESPLLPVIDSNNFELLRVNDLSVSIAGTQIIDSVSFSLARDEILGVVGANGSGKTTLIKTIAGLIKSDSGAISVERVDVSNLSHSDRGRIISYMPQQVESHPFTVFEAVLMGRYPYLGRLQIEGTTDREIAWSAMSRTGTEVFADRKLDTLSGGERQRVVLARVLAQQPQILLMDEPTASLDLEHQILTMDLINQEVAKRRSGGVVILHDLSLAARFCDRLLLMQNGRVTATGTPWEVLTPENLRTAFNIEGLVEPDPVTGMPHVLVLGSQNFNSKELVGSGRTVHLVCGAGSGRQLMHQLTVAGYTVTAGVLGTGDSDREAAERLGVKYVSAPPFSPITESQHSEHIGLIRRADYVVLCPMAVGMNNLRNIHAAAEGSSLFVIESPDAEVSDYTGGEAFELRRSMV</sequence>
<dbReference type="PANTHER" id="PTHR42794:SF1">
    <property type="entry name" value="HEMIN IMPORT ATP-BINDING PROTEIN HMUV"/>
    <property type="match status" value="1"/>
</dbReference>
<dbReference type="GO" id="GO:0005524">
    <property type="term" value="F:ATP binding"/>
    <property type="evidence" value="ECO:0007669"/>
    <property type="project" value="UniProtKB-KW"/>
</dbReference>
<evidence type="ECO:0000256" key="3">
    <source>
        <dbReference type="ARBA" id="ARBA00022840"/>
    </source>
</evidence>
<dbReference type="PROSITE" id="PS50893">
    <property type="entry name" value="ABC_TRANSPORTER_2"/>
    <property type="match status" value="1"/>
</dbReference>
<keyword evidence="1" id="KW-0813">Transport</keyword>
<keyword evidence="3" id="KW-0067">ATP-binding</keyword>
<dbReference type="Gene3D" id="3.40.50.300">
    <property type="entry name" value="P-loop containing nucleotide triphosphate hydrolases"/>
    <property type="match status" value="1"/>
</dbReference>
<dbReference type="InterPro" id="IPR027417">
    <property type="entry name" value="P-loop_NTPase"/>
</dbReference>
<gene>
    <name evidence="6" type="ORF">METZ01_LOCUS75782</name>
</gene>
<feature type="non-terminal residue" evidence="6">
    <location>
        <position position="1"/>
    </location>
</feature>
<dbReference type="PANTHER" id="PTHR42794">
    <property type="entry name" value="HEMIN IMPORT ATP-BINDING PROTEIN HMUV"/>
    <property type="match status" value="1"/>
</dbReference>
<dbReference type="EMBL" id="UINC01005687">
    <property type="protein sequence ID" value="SVA22928.1"/>
    <property type="molecule type" value="Genomic_DNA"/>
</dbReference>
<organism evidence="6">
    <name type="scientific">marine metagenome</name>
    <dbReference type="NCBI Taxonomy" id="408172"/>
    <lineage>
        <taxon>unclassified sequences</taxon>
        <taxon>metagenomes</taxon>
        <taxon>ecological metagenomes</taxon>
    </lineage>
</organism>
<accession>A0A381U5T1</accession>
<evidence type="ECO:0000256" key="1">
    <source>
        <dbReference type="ARBA" id="ARBA00022448"/>
    </source>
</evidence>
<keyword evidence="4" id="KW-1278">Translocase</keyword>
<protein>
    <recommendedName>
        <fullName evidence="5">ABC transporter domain-containing protein</fullName>
    </recommendedName>
</protein>
<feature type="non-terminal residue" evidence="6">
    <location>
        <position position="413"/>
    </location>
</feature>
<dbReference type="CDD" id="cd03214">
    <property type="entry name" value="ABC_Iron-Siderophores_B12_Hemin"/>
    <property type="match status" value="1"/>
</dbReference>
<dbReference type="GO" id="GO:0016887">
    <property type="term" value="F:ATP hydrolysis activity"/>
    <property type="evidence" value="ECO:0007669"/>
    <property type="project" value="InterPro"/>
</dbReference>
<evidence type="ECO:0000256" key="2">
    <source>
        <dbReference type="ARBA" id="ARBA00022741"/>
    </source>
</evidence>
<evidence type="ECO:0000313" key="6">
    <source>
        <dbReference type="EMBL" id="SVA22928.1"/>
    </source>
</evidence>
<dbReference type="AlphaFoldDB" id="A0A381U5T1"/>
<evidence type="ECO:0000259" key="5">
    <source>
        <dbReference type="PROSITE" id="PS50893"/>
    </source>
</evidence>
<dbReference type="PROSITE" id="PS00211">
    <property type="entry name" value="ABC_TRANSPORTER_1"/>
    <property type="match status" value="1"/>
</dbReference>
<evidence type="ECO:0000256" key="4">
    <source>
        <dbReference type="ARBA" id="ARBA00022967"/>
    </source>
</evidence>
<dbReference type="InterPro" id="IPR003439">
    <property type="entry name" value="ABC_transporter-like_ATP-bd"/>
</dbReference>
<dbReference type="FunFam" id="3.40.50.300:FF:000134">
    <property type="entry name" value="Iron-enterobactin ABC transporter ATP-binding protein"/>
    <property type="match status" value="1"/>
</dbReference>
<dbReference type="InterPro" id="IPR003593">
    <property type="entry name" value="AAA+_ATPase"/>
</dbReference>
<dbReference type="Pfam" id="PF00005">
    <property type="entry name" value="ABC_tran"/>
    <property type="match status" value="1"/>
</dbReference>